<dbReference type="EMBL" id="BPVZ01000101">
    <property type="protein sequence ID" value="GKV33533.1"/>
    <property type="molecule type" value="Genomic_DNA"/>
</dbReference>
<protein>
    <submittedName>
        <fullName evidence="1">Uncharacterized protein</fullName>
    </submittedName>
</protein>
<keyword evidence="2" id="KW-1185">Reference proteome</keyword>
<evidence type="ECO:0000313" key="1">
    <source>
        <dbReference type="EMBL" id="GKV33533.1"/>
    </source>
</evidence>
<name>A0AAV5L8G0_9ROSI</name>
<sequence>MKASPPPRNTNEEGLLSCWGHLKLKLPWRNRRQRNNNGGKNTQANMCCDVTAVFTPRQPRPFEGFRYDPLSYAQNFDDGVGDDDDEDSVRRGFSTRYVASAPRSVAEK</sequence>
<gene>
    <name evidence="1" type="ORF">SLEP1_g42034</name>
</gene>
<dbReference type="PANTHER" id="PTHR33168">
    <property type="entry name" value="STRESS INDUCED PROTEIN-RELATED"/>
    <property type="match status" value="1"/>
</dbReference>
<accession>A0AAV5L8G0</accession>
<proteinExistence type="predicted"/>
<evidence type="ECO:0000313" key="2">
    <source>
        <dbReference type="Proteomes" id="UP001054252"/>
    </source>
</evidence>
<organism evidence="1 2">
    <name type="scientific">Rubroshorea leprosula</name>
    <dbReference type="NCBI Taxonomy" id="152421"/>
    <lineage>
        <taxon>Eukaryota</taxon>
        <taxon>Viridiplantae</taxon>
        <taxon>Streptophyta</taxon>
        <taxon>Embryophyta</taxon>
        <taxon>Tracheophyta</taxon>
        <taxon>Spermatophyta</taxon>
        <taxon>Magnoliopsida</taxon>
        <taxon>eudicotyledons</taxon>
        <taxon>Gunneridae</taxon>
        <taxon>Pentapetalae</taxon>
        <taxon>rosids</taxon>
        <taxon>malvids</taxon>
        <taxon>Malvales</taxon>
        <taxon>Dipterocarpaceae</taxon>
        <taxon>Rubroshorea</taxon>
    </lineage>
</organism>
<comment type="caution">
    <text evidence="1">The sequence shown here is derived from an EMBL/GenBank/DDBJ whole genome shotgun (WGS) entry which is preliminary data.</text>
</comment>
<reference evidence="1 2" key="1">
    <citation type="journal article" date="2021" name="Commun. Biol.">
        <title>The genome of Shorea leprosula (Dipterocarpaceae) highlights the ecological relevance of drought in aseasonal tropical rainforests.</title>
        <authorList>
            <person name="Ng K.K.S."/>
            <person name="Kobayashi M.J."/>
            <person name="Fawcett J.A."/>
            <person name="Hatakeyama M."/>
            <person name="Paape T."/>
            <person name="Ng C.H."/>
            <person name="Ang C.C."/>
            <person name="Tnah L.H."/>
            <person name="Lee C.T."/>
            <person name="Nishiyama T."/>
            <person name="Sese J."/>
            <person name="O'Brien M.J."/>
            <person name="Copetti D."/>
            <person name="Mohd Noor M.I."/>
            <person name="Ong R.C."/>
            <person name="Putra M."/>
            <person name="Sireger I.Z."/>
            <person name="Indrioko S."/>
            <person name="Kosugi Y."/>
            <person name="Izuno A."/>
            <person name="Isagi Y."/>
            <person name="Lee S.L."/>
            <person name="Shimizu K.K."/>
        </authorList>
    </citation>
    <scope>NUCLEOTIDE SEQUENCE [LARGE SCALE GENOMIC DNA]</scope>
    <source>
        <strain evidence="1">214</strain>
    </source>
</reference>
<dbReference type="Proteomes" id="UP001054252">
    <property type="component" value="Unassembled WGS sequence"/>
</dbReference>
<dbReference type="AlphaFoldDB" id="A0AAV5L8G0"/>